<evidence type="ECO:0000256" key="3">
    <source>
        <dbReference type="ARBA" id="ARBA00022833"/>
    </source>
</evidence>
<dbReference type="Pfam" id="PF00172">
    <property type="entry name" value="Zn_clus"/>
    <property type="match status" value="1"/>
</dbReference>
<dbReference type="GO" id="GO:0006351">
    <property type="term" value="P:DNA-templated transcription"/>
    <property type="evidence" value="ECO:0007669"/>
    <property type="project" value="InterPro"/>
</dbReference>
<dbReference type="Gene3D" id="4.10.240.10">
    <property type="entry name" value="Zn(2)-C6 fungal-type DNA-binding domain"/>
    <property type="match status" value="1"/>
</dbReference>
<dbReference type="InterPro" id="IPR036864">
    <property type="entry name" value="Zn2-C6_fun-type_DNA-bd_sf"/>
</dbReference>
<evidence type="ECO:0000256" key="7">
    <source>
        <dbReference type="ARBA" id="ARBA00023242"/>
    </source>
</evidence>
<comment type="caution">
    <text evidence="10">The sequence shown here is derived from an EMBL/GenBank/DDBJ whole genome shotgun (WGS) entry which is preliminary data.</text>
</comment>
<dbReference type="PROSITE" id="PS00463">
    <property type="entry name" value="ZN2_CY6_FUNGAL_1"/>
    <property type="match status" value="1"/>
</dbReference>
<dbReference type="EMBL" id="JACBAG010001766">
    <property type="protein sequence ID" value="KAF7182681.1"/>
    <property type="molecule type" value="Genomic_DNA"/>
</dbReference>
<feature type="region of interest" description="Disordered" evidence="8">
    <location>
        <begin position="143"/>
        <end position="172"/>
    </location>
</feature>
<dbReference type="PANTHER" id="PTHR31313:SF77">
    <property type="entry name" value="ZN(II)2CYS6 TRANSCRIPTION FACTOR (EUROFUNG)"/>
    <property type="match status" value="1"/>
</dbReference>
<evidence type="ECO:0000313" key="10">
    <source>
        <dbReference type="EMBL" id="KAF7182681.1"/>
    </source>
</evidence>
<gene>
    <name evidence="10" type="ORF">CNMCM7691_002342</name>
</gene>
<evidence type="ECO:0000256" key="4">
    <source>
        <dbReference type="ARBA" id="ARBA00023015"/>
    </source>
</evidence>
<evidence type="ECO:0000313" key="11">
    <source>
        <dbReference type="Proteomes" id="UP000641853"/>
    </source>
</evidence>
<feature type="domain" description="Zn(2)-C6 fungal-type" evidence="9">
    <location>
        <begin position="16"/>
        <end position="46"/>
    </location>
</feature>
<feature type="region of interest" description="Disordered" evidence="8">
    <location>
        <begin position="767"/>
        <end position="796"/>
    </location>
</feature>
<dbReference type="Pfam" id="PF04082">
    <property type="entry name" value="Fungal_trans"/>
    <property type="match status" value="1"/>
</dbReference>
<evidence type="ECO:0000256" key="2">
    <source>
        <dbReference type="ARBA" id="ARBA00022723"/>
    </source>
</evidence>
<keyword evidence="5" id="KW-0238">DNA-binding</keyword>
<keyword evidence="3" id="KW-0862">Zinc</keyword>
<keyword evidence="11" id="KW-1185">Reference proteome</keyword>
<evidence type="ECO:0000256" key="5">
    <source>
        <dbReference type="ARBA" id="ARBA00023125"/>
    </source>
</evidence>
<dbReference type="InterPro" id="IPR001138">
    <property type="entry name" value="Zn2Cys6_DnaBD"/>
</dbReference>
<organism evidence="10 11">
    <name type="scientific">Aspergillus felis</name>
    <dbReference type="NCBI Taxonomy" id="1287682"/>
    <lineage>
        <taxon>Eukaryota</taxon>
        <taxon>Fungi</taxon>
        <taxon>Dikarya</taxon>
        <taxon>Ascomycota</taxon>
        <taxon>Pezizomycotina</taxon>
        <taxon>Eurotiomycetes</taxon>
        <taxon>Eurotiomycetidae</taxon>
        <taxon>Eurotiales</taxon>
        <taxon>Aspergillaceae</taxon>
        <taxon>Aspergillus</taxon>
        <taxon>Aspergillus subgen. Fumigati</taxon>
    </lineage>
</organism>
<dbReference type="SMART" id="SM00066">
    <property type="entry name" value="GAL4"/>
    <property type="match status" value="1"/>
</dbReference>
<keyword evidence="4" id="KW-0805">Transcription regulation</keyword>
<dbReference type="GO" id="GO:0005634">
    <property type="term" value="C:nucleus"/>
    <property type="evidence" value="ECO:0007669"/>
    <property type="project" value="UniProtKB-SubCell"/>
</dbReference>
<dbReference type="InterPro" id="IPR051615">
    <property type="entry name" value="Transcr_Regulatory_Elem"/>
</dbReference>
<dbReference type="PANTHER" id="PTHR31313">
    <property type="entry name" value="TY1 ENHANCER ACTIVATOR"/>
    <property type="match status" value="1"/>
</dbReference>
<evidence type="ECO:0000256" key="8">
    <source>
        <dbReference type="SAM" id="MobiDB-lite"/>
    </source>
</evidence>
<evidence type="ECO:0000259" key="9">
    <source>
        <dbReference type="PROSITE" id="PS50048"/>
    </source>
</evidence>
<dbReference type="CDD" id="cd12148">
    <property type="entry name" value="fungal_TF_MHR"/>
    <property type="match status" value="1"/>
</dbReference>
<name>A0A8H6R0V3_9EURO</name>
<dbReference type="CDD" id="cd00067">
    <property type="entry name" value="GAL4"/>
    <property type="match status" value="1"/>
</dbReference>
<dbReference type="SMART" id="SM00906">
    <property type="entry name" value="Fungal_trans"/>
    <property type="match status" value="1"/>
</dbReference>
<dbReference type="PROSITE" id="PS50048">
    <property type="entry name" value="ZN2_CY6_FUNGAL_2"/>
    <property type="match status" value="1"/>
</dbReference>
<keyword evidence="7" id="KW-0539">Nucleus</keyword>
<reference evidence="10" key="1">
    <citation type="submission" date="2020-06" db="EMBL/GenBank/DDBJ databases">
        <title>Draft genome sequences of strains closely related to Aspergillus parafelis and Aspergillus hiratsukae.</title>
        <authorList>
            <person name="Dos Santos R.A.C."/>
            <person name="Rivero-Menendez O."/>
            <person name="Steenwyk J.L."/>
            <person name="Mead M.E."/>
            <person name="Goldman G.H."/>
            <person name="Alastruey-Izquierdo A."/>
            <person name="Rokas A."/>
        </authorList>
    </citation>
    <scope>NUCLEOTIDE SEQUENCE</scope>
    <source>
        <strain evidence="10">CNM-CM7691</strain>
    </source>
</reference>
<dbReference type="SUPFAM" id="SSF57701">
    <property type="entry name" value="Zn2/Cys6 DNA-binding domain"/>
    <property type="match status" value="1"/>
</dbReference>
<evidence type="ECO:0000256" key="1">
    <source>
        <dbReference type="ARBA" id="ARBA00004123"/>
    </source>
</evidence>
<keyword evidence="2" id="KW-0479">Metal-binding</keyword>
<evidence type="ECO:0000256" key="6">
    <source>
        <dbReference type="ARBA" id="ARBA00023163"/>
    </source>
</evidence>
<accession>A0A8H6R0V3</accession>
<sequence length="796" mass="88619">MSSTKQYVKRRHATMACISCRESKVKCDGKVPSCSHCTSKNKECRYQAFDKRKLPLRVAIELLTFRVDQLCQFIHENGLQPPKMPDDKGATLQNILDSLGMTQQAISPIPSRNNATMEPPTMVKHDEYSSPTSTMAPFYVSSEGSGGRNLDQGHATSPPLTEHGDCLPDSALSSIPQLNDSSIIALQGDQSVLRLLAEDSPGSIFNAWLFDLDFGINITPSSSDMQQQQQLFLGSSPNDGLAIPPTAQTGSIETVYSESGSTLFKEPASTSDIEGLVDEISDRVGTLKIGPGGKTRFYGPTSTFNLREMPSSDSYEAEQRSLTYPYGPEEEIPAAVEDHLLDLYFTWQDPSFHVVDRRIYEEAREKWKNMEETPFYSEALRSAMCALGSAFESRYHPTFITFPKTLVDFFADRAKSILETELDSPCVATIQALVILSSHEIGNGKDARGWLYSGSALRLAFDLALHLDMSSYVSAGMISAADADLRRTVFWTAYIVDQFVIPSHCIYLGRPFRTSMDDVTVGKPCQNAGSRGHFGWTPCEPSSSASHDSGLLDIKDVISQQLVSLCELMAPCGYILYGTSSISKEILQELNAKIVAELQKWKATLPPILQIDLDDAASPYLPHVLLLHMQYHQNIIYAHRPWISKSHLQPQPPRGPGYTHAREMCIQSAIAISKILNMYESRYTLRRINVQAVSITSSAILFLLFAAVSNYPSDSQGNISLYLTTCFRALDEFSLSWKSAQRAKDLLVGLQRQWDLRTRSNKLPRQADGVLYTPRKRSKTSSRLHQMARGSQDERF</sequence>
<dbReference type="AlphaFoldDB" id="A0A8H6R0V3"/>
<dbReference type="InterPro" id="IPR007219">
    <property type="entry name" value="XnlR_reg_dom"/>
</dbReference>
<dbReference type="GO" id="GO:0008270">
    <property type="term" value="F:zinc ion binding"/>
    <property type="evidence" value="ECO:0007669"/>
    <property type="project" value="InterPro"/>
</dbReference>
<dbReference type="Proteomes" id="UP000641853">
    <property type="component" value="Unassembled WGS sequence"/>
</dbReference>
<keyword evidence="6" id="KW-0804">Transcription</keyword>
<proteinExistence type="predicted"/>
<dbReference type="GO" id="GO:0000981">
    <property type="term" value="F:DNA-binding transcription factor activity, RNA polymerase II-specific"/>
    <property type="evidence" value="ECO:0007669"/>
    <property type="project" value="InterPro"/>
</dbReference>
<dbReference type="GO" id="GO:0003677">
    <property type="term" value="F:DNA binding"/>
    <property type="evidence" value="ECO:0007669"/>
    <property type="project" value="UniProtKB-KW"/>
</dbReference>
<protein>
    <recommendedName>
        <fullName evidence="9">Zn(2)-C6 fungal-type domain-containing protein</fullName>
    </recommendedName>
</protein>
<comment type="subcellular location">
    <subcellularLocation>
        <location evidence="1">Nucleus</location>
    </subcellularLocation>
</comment>